<dbReference type="InterPro" id="IPR002656">
    <property type="entry name" value="Acyl_transf_3_dom"/>
</dbReference>
<proteinExistence type="predicted"/>
<keyword evidence="1" id="KW-1133">Transmembrane helix</keyword>
<gene>
    <name evidence="3" type="ORF">ABNK63_02045</name>
</gene>
<dbReference type="GO" id="GO:0016747">
    <property type="term" value="F:acyltransferase activity, transferring groups other than amino-acyl groups"/>
    <property type="evidence" value="ECO:0007669"/>
    <property type="project" value="InterPro"/>
</dbReference>
<dbReference type="RefSeq" id="WP_007808141.1">
    <property type="nucleotide sequence ID" value="NZ_CP157948.1"/>
</dbReference>
<keyword evidence="3" id="KW-0012">Acyltransferase</keyword>
<feature type="transmembrane region" description="Helical" evidence="1">
    <location>
        <begin position="27"/>
        <end position="46"/>
    </location>
</feature>
<accession>A0AAU7QM34</accession>
<feature type="transmembrane region" description="Helical" evidence="1">
    <location>
        <begin position="94"/>
        <end position="117"/>
    </location>
</feature>
<dbReference type="PANTHER" id="PTHR23028:SF53">
    <property type="entry name" value="ACYL_TRANSF_3 DOMAIN-CONTAINING PROTEIN"/>
    <property type="match status" value="1"/>
</dbReference>
<reference evidence="3" key="1">
    <citation type="submission" date="2024-06" db="EMBL/GenBank/DDBJ databases">
        <authorList>
            <person name="Sun Y."/>
        </authorList>
    </citation>
    <scope>NUCLEOTIDE SEQUENCE</scope>
    <source>
        <strain evidence="3">IGA1.0</strain>
    </source>
</reference>
<sequence>MAVKRIFVINLPRPSPSGGHANNFDGLRLVASLMVLASHQFVLLGLHEATLAEGMTLGSIAVAMFFTMSGYLVTESWYHDPHIMRFAMRRFLRIWPALIVATLVIVVAAAALTSLPLHDYFGRETRRFITFNAQLRGYYTLPGVFATAPASAILSAVNGSWWTIPLEAKCYAYVAVLGAIGLRRRIFSLLALLVVAVMYVKTLPGHSRDNSFDNLCYFYTAFFLGGVCARQYAVEISRRRLIVAVGAAACLLAAALLQHARLAQWAVLVPFTLWFGQQSTPGLRSAARFGDLSYGAYLYAYFVQQLSVHLWPAPPSYPATATVAAVTTLLVAWCSWHAVEAPALALKRRLRAWFPDSAP</sequence>
<evidence type="ECO:0000259" key="2">
    <source>
        <dbReference type="Pfam" id="PF01757"/>
    </source>
</evidence>
<dbReference type="GO" id="GO:0016020">
    <property type="term" value="C:membrane"/>
    <property type="evidence" value="ECO:0007669"/>
    <property type="project" value="TreeGrafter"/>
</dbReference>
<feature type="transmembrane region" description="Helical" evidence="1">
    <location>
        <begin position="137"/>
        <end position="158"/>
    </location>
</feature>
<keyword evidence="1" id="KW-0472">Membrane</keyword>
<dbReference type="EMBL" id="CP157948">
    <property type="protein sequence ID" value="XBS90447.1"/>
    <property type="molecule type" value="Genomic_DNA"/>
</dbReference>
<feature type="transmembrane region" description="Helical" evidence="1">
    <location>
        <begin position="170"/>
        <end position="200"/>
    </location>
</feature>
<feature type="transmembrane region" description="Helical" evidence="1">
    <location>
        <begin position="241"/>
        <end position="260"/>
    </location>
</feature>
<dbReference type="InterPro" id="IPR050879">
    <property type="entry name" value="Acyltransferase_3"/>
</dbReference>
<keyword evidence="3" id="KW-0808">Transferase</keyword>
<dbReference type="AlphaFoldDB" id="A0AAU7QM34"/>
<feature type="transmembrane region" description="Helical" evidence="1">
    <location>
        <begin position="317"/>
        <end position="339"/>
    </location>
</feature>
<dbReference type="Pfam" id="PF01757">
    <property type="entry name" value="Acyl_transf_3"/>
    <property type="match status" value="1"/>
</dbReference>
<protein>
    <submittedName>
        <fullName evidence="3">Acyltransferase</fullName>
        <ecNumber evidence="3">2.3.-.-</ecNumber>
    </submittedName>
</protein>
<dbReference type="EC" id="2.3.-.-" evidence="3"/>
<feature type="transmembrane region" description="Helical" evidence="1">
    <location>
        <begin position="212"/>
        <end position="229"/>
    </location>
</feature>
<evidence type="ECO:0000256" key="1">
    <source>
        <dbReference type="SAM" id="Phobius"/>
    </source>
</evidence>
<feature type="transmembrane region" description="Helical" evidence="1">
    <location>
        <begin position="52"/>
        <end position="73"/>
    </location>
</feature>
<name>A0AAU7QM34_9GAMM</name>
<keyword evidence="1" id="KW-0812">Transmembrane</keyword>
<dbReference type="PANTHER" id="PTHR23028">
    <property type="entry name" value="ACETYLTRANSFERASE"/>
    <property type="match status" value="1"/>
</dbReference>
<feature type="domain" description="Acyltransferase 3" evidence="2">
    <location>
        <begin position="23"/>
        <end position="335"/>
    </location>
</feature>
<evidence type="ECO:0000313" key="3">
    <source>
        <dbReference type="EMBL" id="XBS90447.1"/>
    </source>
</evidence>
<dbReference type="GO" id="GO:0009103">
    <property type="term" value="P:lipopolysaccharide biosynthetic process"/>
    <property type="evidence" value="ECO:0007669"/>
    <property type="project" value="TreeGrafter"/>
</dbReference>
<organism evidence="3">
    <name type="scientific">Rhodanobacter sp. IGA1.0</name>
    <dbReference type="NCBI Taxonomy" id="3158582"/>
    <lineage>
        <taxon>Bacteria</taxon>
        <taxon>Pseudomonadati</taxon>
        <taxon>Pseudomonadota</taxon>
        <taxon>Gammaproteobacteria</taxon>
        <taxon>Lysobacterales</taxon>
        <taxon>Rhodanobacteraceae</taxon>
        <taxon>Rhodanobacter</taxon>
    </lineage>
</organism>